<comment type="caution">
    <text evidence="10">The sequence shown here is derived from an EMBL/GenBank/DDBJ whole genome shotgun (WGS) entry which is preliminary data.</text>
</comment>
<dbReference type="Gene3D" id="1.10.569.10">
    <property type="entry name" value="Aldehyde Ferredoxin Oxidoreductase Protein, subunit A, domain 2"/>
    <property type="match status" value="1"/>
</dbReference>
<evidence type="ECO:0000259" key="9">
    <source>
        <dbReference type="SMART" id="SM00790"/>
    </source>
</evidence>
<dbReference type="GO" id="GO:0016625">
    <property type="term" value="F:oxidoreductase activity, acting on the aldehyde or oxo group of donors, iron-sulfur protein as acceptor"/>
    <property type="evidence" value="ECO:0007669"/>
    <property type="project" value="InterPro"/>
</dbReference>
<evidence type="ECO:0000256" key="7">
    <source>
        <dbReference type="ARBA" id="ARBA00023014"/>
    </source>
</evidence>
<comment type="cofactor">
    <cofactor evidence="1">
        <name>[4Fe-4S] cluster</name>
        <dbReference type="ChEBI" id="CHEBI:49883"/>
    </cofactor>
</comment>
<comment type="cofactor">
    <cofactor evidence="8">
        <name>tungstopterin</name>
        <dbReference type="ChEBI" id="CHEBI:30402"/>
    </cofactor>
</comment>
<accession>A0A0F9TPW3</accession>
<dbReference type="InterPro" id="IPR013985">
    <property type="entry name" value="Ald_Fedxn_OxRdtase_dom3"/>
</dbReference>
<dbReference type="GO" id="GO:0051539">
    <property type="term" value="F:4 iron, 4 sulfur cluster binding"/>
    <property type="evidence" value="ECO:0007669"/>
    <property type="project" value="UniProtKB-KW"/>
</dbReference>
<name>A0A0F9TPW3_9ZZZZ</name>
<dbReference type="Gene3D" id="3.60.9.10">
    <property type="entry name" value="Aldehyde ferredoxin oxidoreductase, N-terminal domain"/>
    <property type="match status" value="1"/>
</dbReference>
<evidence type="ECO:0000313" key="10">
    <source>
        <dbReference type="EMBL" id="KKN51141.1"/>
    </source>
</evidence>
<evidence type="ECO:0000256" key="5">
    <source>
        <dbReference type="ARBA" id="ARBA00023002"/>
    </source>
</evidence>
<evidence type="ECO:0000256" key="8">
    <source>
        <dbReference type="ARBA" id="ARBA00049934"/>
    </source>
</evidence>
<dbReference type="SUPFAM" id="SSF48310">
    <property type="entry name" value="Aldehyde ferredoxin oxidoreductase, C-terminal domains"/>
    <property type="match status" value="1"/>
</dbReference>
<evidence type="ECO:0000256" key="3">
    <source>
        <dbReference type="ARBA" id="ARBA00022485"/>
    </source>
</evidence>
<dbReference type="InterPro" id="IPR051919">
    <property type="entry name" value="W-dependent_AOR"/>
</dbReference>
<dbReference type="SUPFAM" id="SSF56228">
    <property type="entry name" value="Aldehyde ferredoxin oxidoreductase, N-terminal domain"/>
    <property type="match status" value="1"/>
</dbReference>
<reference evidence="10" key="1">
    <citation type="journal article" date="2015" name="Nature">
        <title>Complex archaea that bridge the gap between prokaryotes and eukaryotes.</title>
        <authorList>
            <person name="Spang A."/>
            <person name="Saw J.H."/>
            <person name="Jorgensen S.L."/>
            <person name="Zaremba-Niedzwiedzka K."/>
            <person name="Martijn J."/>
            <person name="Lind A.E."/>
            <person name="van Eijk R."/>
            <person name="Schleper C."/>
            <person name="Guy L."/>
            <person name="Ettema T.J."/>
        </authorList>
    </citation>
    <scope>NUCLEOTIDE SEQUENCE</scope>
</reference>
<organism evidence="10">
    <name type="scientific">marine sediment metagenome</name>
    <dbReference type="NCBI Taxonomy" id="412755"/>
    <lineage>
        <taxon>unclassified sequences</taxon>
        <taxon>metagenomes</taxon>
        <taxon>ecological metagenomes</taxon>
    </lineage>
</organism>
<keyword evidence="6" id="KW-0408">Iron</keyword>
<sequence>MFTFPEARILDIDLSKKVITKKTLPGEIYQLYPGGAALGVYLMLQEIKPKIDPLSPENLLIFSVSPLTGLPISGLSRLSVSTKSPLTNCCGISQAGGDFAVYLKANGYDAVIFRGKADSPLYLYIDEEKIELKDAKNVWGKITGEAEEIIKREINNKNVEIAQIGPAGEKLVRYACIINNNTRANGRNGTGAVMGSKNLKAVVVQKKTTIKPYDKKGFDEFIKAPNMKNRLKAFTDGFGVYGTTGIVFSTNRTGFLPTKNYSEGYMEDAANIDGRKMHETGILKGRETCYGCGVRCKRVIDISGKVDPLYGGPEYETLAAFGSYCKVADLETICICNQLCNMYGLDTISTGGTIAFAMECYEKGLLADKNTEGLELNFGNHEILPILTEKIGKREGIGDFLAKGSKRCADELGEEAIPLFMGVKGQELPAHMPQLKPGLGVIYSVNPYGADHETCEHDTMIAIPGEPFKPRLNLIGEYNHYTDSKILDENKIRYMFDGQCFYSLTDTIGLCQFVWGMSWQLYGPAELLKLIKFGIGWDTSIKELLEVGERCINMMRHFNAREGFTKEDDKLPERVFEPLPEGPGKGIGINKEEFNKAQDMYYKIAGWDEKTGIPSEQTLKKLQLDWLLD</sequence>
<evidence type="ECO:0000256" key="6">
    <source>
        <dbReference type="ARBA" id="ARBA00023004"/>
    </source>
</evidence>
<dbReference type="InterPro" id="IPR036021">
    <property type="entry name" value="Tungsten_al_ferr_oxy-like_C"/>
</dbReference>
<dbReference type="PANTHER" id="PTHR30038:SF7">
    <property type="entry name" value="TUNGSTEN-CONTAINING GLYCERALDEHYDE-3-PHOSPHATE:FERREDOXIN OXIDOREDUCTASE"/>
    <property type="match status" value="1"/>
</dbReference>
<keyword evidence="4" id="KW-0479">Metal-binding</keyword>
<dbReference type="GO" id="GO:0009055">
    <property type="term" value="F:electron transfer activity"/>
    <property type="evidence" value="ECO:0007669"/>
    <property type="project" value="InterPro"/>
</dbReference>
<proteinExistence type="inferred from homology"/>
<keyword evidence="5" id="KW-0560">Oxidoreductase</keyword>
<dbReference type="SMART" id="SM00790">
    <property type="entry name" value="AFOR_N"/>
    <property type="match status" value="1"/>
</dbReference>
<dbReference type="EMBL" id="LAZR01001077">
    <property type="protein sequence ID" value="KKN51141.1"/>
    <property type="molecule type" value="Genomic_DNA"/>
</dbReference>
<evidence type="ECO:0000256" key="4">
    <source>
        <dbReference type="ARBA" id="ARBA00022723"/>
    </source>
</evidence>
<dbReference type="GO" id="GO:0046872">
    <property type="term" value="F:metal ion binding"/>
    <property type="evidence" value="ECO:0007669"/>
    <property type="project" value="UniProtKB-KW"/>
</dbReference>
<feature type="domain" description="Aldehyde ferredoxin oxidoreductase N-terminal" evidence="9">
    <location>
        <begin position="8"/>
        <end position="207"/>
    </location>
</feature>
<dbReference type="PANTHER" id="PTHR30038">
    <property type="entry name" value="ALDEHYDE FERREDOXIN OXIDOREDUCTASE"/>
    <property type="match status" value="1"/>
</dbReference>
<dbReference type="AlphaFoldDB" id="A0A0F9TPW3"/>
<evidence type="ECO:0000256" key="2">
    <source>
        <dbReference type="ARBA" id="ARBA00011032"/>
    </source>
</evidence>
<comment type="similarity">
    <text evidence="2">Belongs to the AOR/FOR family.</text>
</comment>
<dbReference type="InterPro" id="IPR013984">
    <property type="entry name" value="Ald_Fedxn_OxRdtase_dom2"/>
</dbReference>
<keyword evidence="7" id="KW-0411">Iron-sulfur</keyword>
<dbReference type="Pfam" id="PF01314">
    <property type="entry name" value="AFOR_C"/>
    <property type="match status" value="1"/>
</dbReference>
<dbReference type="InterPro" id="IPR001203">
    <property type="entry name" value="OxRdtase_Ald_Fedxn_C"/>
</dbReference>
<evidence type="ECO:0000256" key="1">
    <source>
        <dbReference type="ARBA" id="ARBA00001966"/>
    </source>
</evidence>
<dbReference type="InterPro" id="IPR013983">
    <property type="entry name" value="Ald_Fedxn_OxRdtase_N"/>
</dbReference>
<dbReference type="InterPro" id="IPR036503">
    <property type="entry name" value="Ald_Fedxn_OxRdtase_N_sf"/>
</dbReference>
<dbReference type="Pfam" id="PF02730">
    <property type="entry name" value="AFOR_N"/>
    <property type="match status" value="1"/>
</dbReference>
<gene>
    <name evidence="10" type="ORF">LCGC14_0625610</name>
</gene>
<dbReference type="Gene3D" id="1.10.599.10">
    <property type="entry name" value="Aldehyde Ferredoxin Oxidoreductase Protein, subunit A, domain 3"/>
    <property type="match status" value="1"/>
</dbReference>
<keyword evidence="3" id="KW-0004">4Fe-4S</keyword>
<protein>
    <recommendedName>
        <fullName evidence="9">Aldehyde ferredoxin oxidoreductase N-terminal domain-containing protein</fullName>
    </recommendedName>
</protein>